<dbReference type="InterPro" id="IPR051918">
    <property type="entry name" value="STPP_CPPED1"/>
</dbReference>
<dbReference type="SUPFAM" id="SSF56300">
    <property type="entry name" value="Metallo-dependent phosphatases"/>
    <property type="match status" value="1"/>
</dbReference>
<dbReference type="Pfam" id="PF00149">
    <property type="entry name" value="Metallophos"/>
    <property type="match status" value="1"/>
</dbReference>
<comment type="caution">
    <text evidence="6">The sequence shown here is derived from an EMBL/GenBank/DDBJ whole genome shotgun (WGS) entry which is preliminary data.</text>
</comment>
<protein>
    <submittedName>
        <fullName evidence="6">DNRLRE domain-containing protein</fullName>
    </submittedName>
</protein>
<keyword evidence="4" id="KW-1015">Disulfide bond</keyword>
<keyword evidence="2" id="KW-0964">Secreted</keyword>
<feature type="domain" description="Fibronectin type-III" evidence="5">
    <location>
        <begin position="1186"/>
        <end position="1276"/>
    </location>
</feature>
<dbReference type="SMART" id="SM00560">
    <property type="entry name" value="LamGL"/>
    <property type="match status" value="2"/>
</dbReference>
<accession>A0ABU1AI03</accession>
<evidence type="ECO:0000313" key="7">
    <source>
        <dbReference type="Proteomes" id="UP001243717"/>
    </source>
</evidence>
<evidence type="ECO:0000313" key="6">
    <source>
        <dbReference type="EMBL" id="MDQ8194401.1"/>
    </source>
</evidence>
<evidence type="ECO:0000256" key="1">
    <source>
        <dbReference type="ARBA" id="ARBA00004613"/>
    </source>
</evidence>
<evidence type="ECO:0000256" key="3">
    <source>
        <dbReference type="ARBA" id="ARBA00022729"/>
    </source>
</evidence>
<dbReference type="PROSITE" id="PS50853">
    <property type="entry name" value="FN3"/>
    <property type="match status" value="4"/>
</dbReference>
<keyword evidence="7" id="KW-1185">Reference proteome</keyword>
<reference evidence="6 7" key="1">
    <citation type="submission" date="2023-04" db="EMBL/GenBank/DDBJ databases">
        <title>A novel bacteria isolated from coastal sediment.</title>
        <authorList>
            <person name="Liu X.-J."/>
            <person name="Du Z.-J."/>
        </authorList>
    </citation>
    <scope>NUCLEOTIDE SEQUENCE [LARGE SCALE GENOMIC DNA]</scope>
    <source>
        <strain evidence="6 7">SDUM461004</strain>
    </source>
</reference>
<dbReference type="InterPro" id="IPR013320">
    <property type="entry name" value="ConA-like_dom_sf"/>
</dbReference>
<dbReference type="SUPFAM" id="SSF49265">
    <property type="entry name" value="Fibronectin type III"/>
    <property type="match status" value="2"/>
</dbReference>
<dbReference type="Proteomes" id="UP001243717">
    <property type="component" value="Unassembled WGS sequence"/>
</dbReference>
<dbReference type="InterPro" id="IPR006558">
    <property type="entry name" value="LamG-like"/>
</dbReference>
<sequence length="2002" mass="217805">MMFDKIYNRVARYCSYGFVGCLATAATTNLVHADDLKALHFDGVDDYVTMGDTLGLSELTISVWFKKDAGGALGSSGAGGVNVIPLVAKGRGENDASTLDCNYIFGINSAGMLAADFEEGAAGLSPGVNHPVVGVTPVLEGVWQHAALTYDGTTWKLYLNGQLDAELYVGQPLRSDSIQHFGLGAAMNSSGAVQGYFAGSLNEVSVWNHALSQSDIENLMTSSPAVTETGLVGYWPLEQASGVTVADATGNNDGVFTGETESTWVDSNFVRADFVTPPTDLRAWASQVGAISLSWTDQASTEAGYIVERYDSSTAAWSELAELPADSTSYLDESVDLDVDYLYRVRVSGGATSLVTQANAGTSAGHHVTKLRYGVNGYFDALDIGLRQYVAPGPDVTWNIVTLYTDNNSSTNEDQILMQFPNLEGAIADGKVPAGSVVQSATLRIWVGDGNEKSSNTISMYPMLSDWDSHSTWNSMVDGISTDGVEAASTPDFAQNGLNVASVWSEWDLTERVQSILDGSHTNRGWVLLNAGSNGFGITSSESSDLSLRPELVIHYTLGAVPGSPTDTSVSRTPENAALITWTDSVSDEGNYIVERAYSLDGPWTILTDSLPAGSTSYSDSTVLEDTKYFYRVSASNTFGSGEPDAVQAFRFGTGTSALEFDGIDDYITMGNTLGMSELTITLWFKKTGEGSTATTGVGGIHGIPLVAKGRGESDGTTVDCNYFFGIDSGTGMLGADFEEGAGGTSPGLNHPIVGVSPIQDHVWYYAALTYDGSTWKLYLNGALENELYVGQPLRADSIQHFSIGSALNSSGSPAGYFAGLIDEVSVWNRALEMSEIRALMTENPALPNADLSGFWKLDETAGAAAYDESQQIHGAVSGVFTDADWQATDLDTSVISFPPTDLTALATADKVIELSWVDASSNESGFTLERREGTEGEWIVIETTAANVESYSDTEVQPDLDYYYRVSTVGGTVYSSAIRANIGTRYNEKVAKFQYGMNGYTATNDIGIRSSSSPGADATWNTSNLYTDNNSETDEDQVLIDFQDIIGTGAQQIPSTAIVKSATLRLWVGDGNNPSNDIISLHRMLADWSANSSWNSMVDGITADDVEAVATAEYVHETYKDIETWSEWDVTASIEAYLAGTATNRGWVLLNSDNDGFGFWTSKAADIDIHPELVVVYSDGPTPAAPTSVVAEPVSTSEIELTWTDVASDETAYMIEHATDYYGEWEVLVADLDPDTQSYSHTGLETESTHYYRVVALSETGGGISEPAFARTDDGPYGLRQLSFQQGFNDYASALEIEIDSDTPEANAQNAILWVDHNSDGSERQVLLNFGDIFGEAAGQIPAGSIIDRAYIRLYVGTDTSVQSDGPMHFQQMLVDWDDLSSWSSEAWGGNGIDDDDIESDSQPDSVSIFSSQESYYDVEVTPTLVDWLNGAPVYGWVIQTYSDDGYGFYSSLSADAKQRPELIVEIDTDPANLYPEITINAPTDGASEVAEPAVINLDVTDGNLEDLLDVTLFGRLVADSDEAFSVVLLPDTQFYSAEINGAVKEIFASQTQWVIDNREALNIAFVLHLGDIVQNGDTYGNGSSAEQEWINASDALYLLEDPLTTGLPEGIPYGVAVGNHDQEPIWDPDGTTTYYNKYFGVDHWADKSYYGDHYGSNNDNYYQLYSVGSYDFLSISLEYRGSANTEVLDWAEGLVQAYPDRRVIVTTHHLVNTGNPASWSSYGEAIYERLKGYPNLHLMLGGHIHGEGQRTDEFEGNITHSLLQDYQGYSEGGQGYLRILTFEPAHNKIYVRTYSPWVDAYETDTNSQFELEYDMGTIISEFEELATFTDIPAESELEFEWDELLAGRHYEWYAKATDGRKPVETSLQSFTAAGSTYSSWRDQLFDAEDSNVGREDDHDGDGYSNYYEFVFNGNPKSGSGLHMPTVTLGAGVNEMRYQRIQDAGLQWSYLVSEDLIHWDLPSEEVVEITERIVDNEDGTESVQLEIDTKVKALFWRIVVQ</sequence>
<dbReference type="SMART" id="SM00060">
    <property type="entry name" value="FN3"/>
    <property type="match status" value="4"/>
</dbReference>
<dbReference type="InterPro" id="IPR055372">
    <property type="entry name" value="CBM96"/>
</dbReference>
<feature type="domain" description="Fibronectin type-III" evidence="5">
    <location>
        <begin position="277"/>
        <end position="372"/>
    </location>
</feature>
<evidence type="ECO:0000256" key="4">
    <source>
        <dbReference type="ARBA" id="ARBA00023157"/>
    </source>
</evidence>
<organism evidence="6 7">
    <name type="scientific">Thalassobacterium sedimentorum</name>
    <dbReference type="NCBI Taxonomy" id="3041258"/>
    <lineage>
        <taxon>Bacteria</taxon>
        <taxon>Pseudomonadati</taxon>
        <taxon>Verrucomicrobiota</taxon>
        <taxon>Opitutia</taxon>
        <taxon>Puniceicoccales</taxon>
        <taxon>Coraliomargaritaceae</taxon>
        <taxon>Thalassobacterium</taxon>
    </lineage>
</organism>
<dbReference type="RefSeq" id="WP_308984876.1">
    <property type="nucleotide sequence ID" value="NZ_JARXIC010000011.1"/>
</dbReference>
<name>A0ABU1AI03_9BACT</name>
<dbReference type="EMBL" id="JARXIC010000011">
    <property type="protein sequence ID" value="MDQ8194401.1"/>
    <property type="molecule type" value="Genomic_DNA"/>
</dbReference>
<dbReference type="InterPro" id="IPR004843">
    <property type="entry name" value="Calcineurin-like_PHP"/>
</dbReference>
<dbReference type="Gene3D" id="2.60.120.200">
    <property type="match status" value="2"/>
</dbReference>
<comment type="subcellular location">
    <subcellularLocation>
        <location evidence="1">Secreted</location>
    </subcellularLocation>
</comment>
<dbReference type="NCBIfam" id="NF033679">
    <property type="entry name" value="DNRLRE_dom"/>
    <property type="match status" value="3"/>
</dbReference>
<keyword evidence="3" id="KW-0732">Signal</keyword>
<dbReference type="Pfam" id="PF13385">
    <property type="entry name" value="Laminin_G_3"/>
    <property type="match status" value="2"/>
</dbReference>
<gene>
    <name evidence="6" type="ORF">QEH59_08185</name>
</gene>
<dbReference type="InterPro" id="IPR036116">
    <property type="entry name" value="FN3_sf"/>
</dbReference>
<dbReference type="InterPro" id="IPR013783">
    <property type="entry name" value="Ig-like_fold"/>
</dbReference>
<dbReference type="Gene3D" id="2.60.40.10">
    <property type="entry name" value="Immunoglobulins"/>
    <property type="match status" value="4"/>
</dbReference>
<evidence type="ECO:0000259" key="5">
    <source>
        <dbReference type="PROSITE" id="PS50853"/>
    </source>
</evidence>
<dbReference type="Gene3D" id="3.60.21.10">
    <property type="match status" value="1"/>
</dbReference>
<feature type="domain" description="Fibronectin type-III" evidence="5">
    <location>
        <begin position="899"/>
        <end position="989"/>
    </location>
</feature>
<dbReference type="CDD" id="cd00063">
    <property type="entry name" value="FN3"/>
    <property type="match status" value="4"/>
</dbReference>
<proteinExistence type="predicted"/>
<dbReference type="InterPro" id="IPR029052">
    <property type="entry name" value="Metallo-depent_PP-like"/>
</dbReference>
<feature type="domain" description="Fibronectin type-III" evidence="5">
    <location>
        <begin position="561"/>
        <end position="657"/>
    </location>
</feature>
<dbReference type="SUPFAM" id="SSF49899">
    <property type="entry name" value="Concanavalin A-like lectins/glucanases"/>
    <property type="match status" value="2"/>
</dbReference>
<dbReference type="PANTHER" id="PTHR43143:SF5">
    <property type="entry name" value="SECRETED PROTEIN"/>
    <property type="match status" value="1"/>
</dbReference>
<dbReference type="InterPro" id="IPR003961">
    <property type="entry name" value="FN3_dom"/>
</dbReference>
<evidence type="ECO:0000256" key="2">
    <source>
        <dbReference type="ARBA" id="ARBA00022525"/>
    </source>
</evidence>
<dbReference type="PANTHER" id="PTHR43143">
    <property type="entry name" value="METALLOPHOSPHOESTERASE, CALCINEURIN SUPERFAMILY"/>
    <property type="match status" value="1"/>
</dbReference>
<dbReference type="Pfam" id="PF24517">
    <property type="entry name" value="CBM96"/>
    <property type="match status" value="1"/>
</dbReference>